<sequence length="175" mass="19266">MKAKVDKPTSCTVRISKAAKGKLEIIAERKGVSLGNAVSLIILHYAANNLDYEVSVNDAYKTILNKLTGVDIKFSKIIGPVERTEDFIKSLVREDRRSASGSFSGASQDMDAPDVPAPSSDDRLPRSFGLLERLFSAATSTTDFEGHAAMQIRLSQSDFNQLKREYEELCTSRSM</sequence>
<protein>
    <submittedName>
        <fullName evidence="2">Uncharacterized protein</fullName>
    </submittedName>
</protein>
<dbReference type="STRING" id="679935.Alfi_0198"/>
<gene>
    <name evidence="2" type="ordered locus">Alfi_0198</name>
</gene>
<feature type="compositionally biased region" description="Low complexity" evidence="1">
    <location>
        <begin position="99"/>
        <end position="119"/>
    </location>
</feature>
<accession>I3YHZ0</accession>
<feature type="region of interest" description="Disordered" evidence="1">
    <location>
        <begin position="99"/>
        <end position="122"/>
    </location>
</feature>
<evidence type="ECO:0000256" key="1">
    <source>
        <dbReference type="SAM" id="MobiDB-lite"/>
    </source>
</evidence>
<dbReference type="Proteomes" id="UP000006052">
    <property type="component" value="Chromosome"/>
</dbReference>
<organism evidence="2 3">
    <name type="scientific">Alistipes finegoldii (strain DSM 17242 / JCM 16770 / CCUG 46020 / CIP 107999 / KCTC 15236 / AHN 2437)</name>
    <dbReference type="NCBI Taxonomy" id="679935"/>
    <lineage>
        <taxon>Bacteria</taxon>
        <taxon>Pseudomonadati</taxon>
        <taxon>Bacteroidota</taxon>
        <taxon>Bacteroidia</taxon>
        <taxon>Bacteroidales</taxon>
        <taxon>Rikenellaceae</taxon>
        <taxon>Alistipes</taxon>
    </lineage>
</organism>
<dbReference type="AlphaFoldDB" id="I3YHZ0"/>
<dbReference type="KEGG" id="afd:Alfi_0198"/>
<evidence type="ECO:0000313" key="2">
    <source>
        <dbReference type="EMBL" id="AFL76608.1"/>
    </source>
</evidence>
<dbReference type="HOGENOM" id="CLU_1529441_0_0_10"/>
<dbReference type="EMBL" id="CP003274">
    <property type="protein sequence ID" value="AFL76608.1"/>
    <property type="molecule type" value="Genomic_DNA"/>
</dbReference>
<dbReference type="RefSeq" id="WP_014774413.1">
    <property type="nucleotide sequence ID" value="NC_018011.1"/>
</dbReference>
<proteinExistence type="predicted"/>
<name>I3YHZ0_ALIFI</name>
<reference evidence="3" key="1">
    <citation type="journal article" date="2013" name="Stand. Genomic Sci.">
        <title>Complete genome sequence of the bile-resistant pigment-producing anaerobe Alistipes finegoldii type strain (AHN2437(T)).</title>
        <authorList>
            <person name="Mavromatis K."/>
            <person name="Stackebrandt E."/>
            <person name="Munk C."/>
            <person name="Lapidus A."/>
            <person name="Nolan M."/>
            <person name="Lucas S."/>
            <person name="Hammon N."/>
            <person name="Deshpande S."/>
            <person name="Cheng J.F."/>
            <person name="Tapia R."/>
            <person name="Goodwin L.A."/>
            <person name="Pitluck S."/>
            <person name="Liolios K."/>
            <person name="Pagani I."/>
            <person name="Ivanova N."/>
            <person name="Mikhailova N."/>
            <person name="Huntemann M."/>
            <person name="Pati A."/>
            <person name="Chen A."/>
            <person name="Palaniappan K."/>
            <person name="Land M."/>
            <person name="Hauser L."/>
            <person name="Rohde M."/>
            <person name="Gronow S."/>
            <person name="Goker M."/>
            <person name="Detter J.C."/>
            <person name="Bristow J."/>
            <person name="Eisen J.A."/>
            <person name="Markowitz V."/>
            <person name="Hugenholtz P."/>
            <person name="Kyrpides N.C."/>
            <person name="Klenk H.P."/>
            <person name="Woyke T."/>
        </authorList>
    </citation>
    <scope>NUCLEOTIDE SEQUENCE</scope>
    <source>
        <strain evidence="3">DSM 17242 / JCM 16770 / AHN 2437 / CCUG 46020 / CIP 107999</strain>
    </source>
</reference>
<evidence type="ECO:0000313" key="3">
    <source>
        <dbReference type="Proteomes" id="UP000006052"/>
    </source>
</evidence>